<evidence type="ECO:0000313" key="2">
    <source>
        <dbReference type="Proteomes" id="UP000256679"/>
    </source>
</evidence>
<sequence length="88" mass="9679">MALFPALRRKRQDNLLRGCQESNWRAPPQACWLPRPSMPPNMESGGRLALMAVLIRAASPLRGFSMMQAFLSLPASASATRPCAARKV</sequence>
<protein>
    <submittedName>
        <fullName evidence="1">Uncharacterized protein</fullName>
    </submittedName>
</protein>
<gene>
    <name evidence="1" type="ORF">DIE28_09985</name>
</gene>
<proteinExistence type="predicted"/>
<dbReference type="EMBL" id="QFCQ01000049">
    <property type="protein sequence ID" value="RDW13115.1"/>
    <property type="molecule type" value="Genomic_DNA"/>
</dbReference>
<comment type="caution">
    <text evidence="1">The sequence shown here is derived from an EMBL/GenBank/DDBJ whole genome shotgun (WGS) entry which is preliminary data.</text>
</comment>
<keyword evidence="2" id="KW-1185">Reference proteome</keyword>
<dbReference type="Proteomes" id="UP000256679">
    <property type="component" value="Unassembled WGS sequence"/>
</dbReference>
<name>A0A3D8PD23_9RHOB</name>
<reference evidence="1 2" key="1">
    <citation type="submission" date="2018-05" db="EMBL/GenBank/DDBJ databases">
        <title>Whole genome sequencing of Paracoccus thiocyanatus SST.</title>
        <authorList>
            <person name="Ghosh W."/>
            <person name="Rameez M.J."/>
            <person name="Roy C."/>
        </authorList>
    </citation>
    <scope>NUCLEOTIDE SEQUENCE [LARGE SCALE GENOMIC DNA]</scope>
    <source>
        <strain evidence="1 2">SST</strain>
    </source>
</reference>
<dbReference type="AlphaFoldDB" id="A0A3D8PD23"/>
<evidence type="ECO:0000313" key="1">
    <source>
        <dbReference type="EMBL" id="RDW13115.1"/>
    </source>
</evidence>
<organism evidence="1 2">
    <name type="scientific">Paracoccus thiocyanatus</name>
    <dbReference type="NCBI Taxonomy" id="34006"/>
    <lineage>
        <taxon>Bacteria</taxon>
        <taxon>Pseudomonadati</taxon>
        <taxon>Pseudomonadota</taxon>
        <taxon>Alphaproteobacteria</taxon>
        <taxon>Rhodobacterales</taxon>
        <taxon>Paracoccaceae</taxon>
        <taxon>Paracoccus</taxon>
    </lineage>
</organism>
<accession>A0A3D8PD23</accession>